<feature type="compositionally biased region" description="Polar residues" evidence="1">
    <location>
        <begin position="94"/>
        <end position="105"/>
    </location>
</feature>
<proteinExistence type="predicted"/>
<name>A0A9D4LM43_DREPO</name>
<feature type="compositionally biased region" description="Basic residues" evidence="1">
    <location>
        <begin position="122"/>
        <end position="131"/>
    </location>
</feature>
<evidence type="ECO:0000256" key="1">
    <source>
        <dbReference type="SAM" id="MobiDB-lite"/>
    </source>
</evidence>
<feature type="compositionally biased region" description="Basic and acidic residues" evidence="1">
    <location>
        <begin position="132"/>
        <end position="155"/>
    </location>
</feature>
<evidence type="ECO:0000313" key="3">
    <source>
        <dbReference type="Proteomes" id="UP000828390"/>
    </source>
</evidence>
<organism evidence="2 3">
    <name type="scientific">Dreissena polymorpha</name>
    <name type="common">Zebra mussel</name>
    <name type="synonym">Mytilus polymorpha</name>
    <dbReference type="NCBI Taxonomy" id="45954"/>
    <lineage>
        <taxon>Eukaryota</taxon>
        <taxon>Metazoa</taxon>
        <taxon>Spiralia</taxon>
        <taxon>Lophotrochozoa</taxon>
        <taxon>Mollusca</taxon>
        <taxon>Bivalvia</taxon>
        <taxon>Autobranchia</taxon>
        <taxon>Heteroconchia</taxon>
        <taxon>Euheterodonta</taxon>
        <taxon>Imparidentia</taxon>
        <taxon>Neoheterodontei</taxon>
        <taxon>Myida</taxon>
        <taxon>Dreissenoidea</taxon>
        <taxon>Dreissenidae</taxon>
        <taxon>Dreissena</taxon>
    </lineage>
</organism>
<feature type="region of interest" description="Disordered" evidence="1">
    <location>
        <begin position="84"/>
        <end position="180"/>
    </location>
</feature>
<reference evidence="2" key="1">
    <citation type="journal article" date="2019" name="bioRxiv">
        <title>The Genome of the Zebra Mussel, Dreissena polymorpha: A Resource for Invasive Species Research.</title>
        <authorList>
            <person name="McCartney M.A."/>
            <person name="Auch B."/>
            <person name="Kono T."/>
            <person name="Mallez S."/>
            <person name="Zhang Y."/>
            <person name="Obille A."/>
            <person name="Becker A."/>
            <person name="Abrahante J.E."/>
            <person name="Garbe J."/>
            <person name="Badalamenti J.P."/>
            <person name="Herman A."/>
            <person name="Mangelson H."/>
            <person name="Liachko I."/>
            <person name="Sullivan S."/>
            <person name="Sone E.D."/>
            <person name="Koren S."/>
            <person name="Silverstein K.A.T."/>
            <person name="Beckman K.B."/>
            <person name="Gohl D.M."/>
        </authorList>
    </citation>
    <scope>NUCLEOTIDE SEQUENCE</scope>
    <source>
        <strain evidence="2">Duluth1</strain>
        <tissue evidence="2">Whole animal</tissue>
    </source>
</reference>
<dbReference type="AlphaFoldDB" id="A0A9D4LM43"/>
<evidence type="ECO:0000313" key="2">
    <source>
        <dbReference type="EMBL" id="KAH3860052.1"/>
    </source>
</evidence>
<dbReference type="EMBL" id="JAIWYP010000002">
    <property type="protein sequence ID" value="KAH3860052.1"/>
    <property type="molecule type" value="Genomic_DNA"/>
</dbReference>
<keyword evidence="3" id="KW-1185">Reference proteome</keyword>
<protein>
    <submittedName>
        <fullName evidence="2">Uncharacterized protein</fullName>
    </submittedName>
</protein>
<dbReference type="Proteomes" id="UP000828390">
    <property type="component" value="Unassembled WGS sequence"/>
</dbReference>
<sequence length="180" mass="20324">MDAYLLARLFSEKTRAIVIASSSSAVRRLASALETFRHIQSATKTNKSPHYHERKRQPLCLYCQEVGPVRTICPHNVNAIFKDKHTDNSKTRKATASAQAFTPAQKQAEEEPPSQEDEKGFKTVKIRKKNQGKAEKTKDSKSTEEMDTQKSEVRVSKRIYSPGEPRPLLVGGHYARRSVI</sequence>
<reference evidence="2" key="2">
    <citation type="submission" date="2020-11" db="EMBL/GenBank/DDBJ databases">
        <authorList>
            <person name="McCartney M.A."/>
            <person name="Auch B."/>
            <person name="Kono T."/>
            <person name="Mallez S."/>
            <person name="Becker A."/>
            <person name="Gohl D.M."/>
            <person name="Silverstein K.A.T."/>
            <person name="Koren S."/>
            <person name="Bechman K.B."/>
            <person name="Herman A."/>
            <person name="Abrahante J.E."/>
            <person name="Garbe J."/>
        </authorList>
    </citation>
    <scope>NUCLEOTIDE SEQUENCE</scope>
    <source>
        <strain evidence="2">Duluth1</strain>
        <tissue evidence="2">Whole animal</tissue>
    </source>
</reference>
<gene>
    <name evidence="2" type="ORF">DPMN_022945</name>
</gene>
<comment type="caution">
    <text evidence="2">The sequence shown here is derived from an EMBL/GenBank/DDBJ whole genome shotgun (WGS) entry which is preliminary data.</text>
</comment>
<accession>A0A9D4LM43</accession>